<evidence type="ECO:0000313" key="3">
    <source>
        <dbReference type="Proteomes" id="UP000608513"/>
    </source>
</evidence>
<organism evidence="2 3">
    <name type="scientific">Ramlibacter cellulosilyticus</name>
    <dbReference type="NCBI Taxonomy" id="2764187"/>
    <lineage>
        <taxon>Bacteria</taxon>
        <taxon>Pseudomonadati</taxon>
        <taxon>Pseudomonadota</taxon>
        <taxon>Betaproteobacteria</taxon>
        <taxon>Burkholderiales</taxon>
        <taxon>Comamonadaceae</taxon>
        <taxon>Ramlibacter</taxon>
    </lineage>
</organism>
<proteinExistence type="predicted"/>
<gene>
    <name evidence="2" type="ORF">H8N03_10820</name>
</gene>
<dbReference type="RefSeq" id="WP_187076172.1">
    <property type="nucleotide sequence ID" value="NZ_JACORT010000003.1"/>
</dbReference>
<name>A0A923MRF3_9BURK</name>
<dbReference type="EMBL" id="JACORT010000003">
    <property type="protein sequence ID" value="MBC5783438.1"/>
    <property type="molecule type" value="Genomic_DNA"/>
</dbReference>
<comment type="caution">
    <text evidence="2">The sequence shown here is derived from an EMBL/GenBank/DDBJ whole genome shotgun (WGS) entry which is preliminary data.</text>
</comment>
<protein>
    <submittedName>
        <fullName evidence="2">Uncharacterized protein</fullName>
    </submittedName>
</protein>
<keyword evidence="3" id="KW-1185">Reference proteome</keyword>
<sequence length="553" mass="59625">MTARAHAIRTARLPAHLAGRPTARERLERWLADADPARHGLPREAIVVVRRMRARWSQVTSRDAQVRHAPLAAALGAAARPARGESGDVVWFADEAELLACLAQDALAGRLALCWWWRLVLPMVAPAAARARWMAEPRAVPRAVLRLGEAAAVAWFAQWTPSERRALLGALAQVFPVAPEVLQWADTAEAGPEAGRVPPAPRDVRQRAASALLRKPRRTPQRAEECLQRLAAALAADPMAGLRLPMARRDRQDGEGHLDPREPQQASRSHEGREAQPAGRAQRSTGPRGVRPAVSIASPPRAGALPAHASSRRGVAAQAPLPPATLSLDRMPAQRGGAEAPAGVPHAFETLAPGQLGPEAPPHGPAAARALDGAPAVAAQEHVIDTRFAGLLFLLNAALEAGLYGDFTRPLHAGLACSPWRFLFAAGDALGGRAFRRDPLAGWLRHHAGRPRHWRHACTRLLRAAWGEEVPLANVQDTPWPLLRLRLALALDLPPTRAVALVLRVPGRVRASADRLDVHMALADLPLAVRMAGLDRDPGWIPAAGRDVRFHFD</sequence>
<feature type="compositionally biased region" description="Basic and acidic residues" evidence="1">
    <location>
        <begin position="251"/>
        <end position="274"/>
    </location>
</feature>
<dbReference type="Proteomes" id="UP000608513">
    <property type="component" value="Unassembled WGS sequence"/>
</dbReference>
<feature type="region of interest" description="Disordered" evidence="1">
    <location>
        <begin position="251"/>
        <end position="317"/>
    </location>
</feature>
<accession>A0A923MRF3</accession>
<evidence type="ECO:0000313" key="2">
    <source>
        <dbReference type="EMBL" id="MBC5783438.1"/>
    </source>
</evidence>
<evidence type="ECO:0000256" key="1">
    <source>
        <dbReference type="SAM" id="MobiDB-lite"/>
    </source>
</evidence>
<dbReference type="AlphaFoldDB" id="A0A923MRF3"/>
<reference evidence="2" key="1">
    <citation type="submission" date="2020-08" db="EMBL/GenBank/DDBJ databases">
        <title>Ramlibacter sp. USB13 16S ribosomal RNA gene genome sequencing and assembly.</title>
        <authorList>
            <person name="Kang M."/>
        </authorList>
    </citation>
    <scope>NUCLEOTIDE SEQUENCE</scope>
    <source>
        <strain evidence="2">USB13</strain>
    </source>
</reference>